<protein>
    <submittedName>
        <fullName evidence="1">Sugar phosphate isomerase/epimerase</fullName>
    </submittedName>
</protein>
<organism evidence="1 2">
    <name type="scientific">Paenibacillus endophyticus</name>
    <dbReference type="NCBI Taxonomy" id="1294268"/>
    <lineage>
        <taxon>Bacteria</taxon>
        <taxon>Bacillati</taxon>
        <taxon>Bacillota</taxon>
        <taxon>Bacilli</taxon>
        <taxon>Bacillales</taxon>
        <taxon>Paenibacillaceae</taxon>
        <taxon>Paenibacillus</taxon>
    </lineage>
</organism>
<gene>
    <name evidence="1" type="ORF">FHS16_001402</name>
</gene>
<keyword evidence="2" id="KW-1185">Reference proteome</keyword>
<keyword evidence="1" id="KW-0413">Isomerase</keyword>
<proteinExistence type="predicted"/>
<dbReference type="AlphaFoldDB" id="A0A7W5G8R6"/>
<dbReference type="SUPFAM" id="SSF51658">
    <property type="entry name" value="Xylose isomerase-like"/>
    <property type="match status" value="1"/>
</dbReference>
<accession>A0A7W5G8R6</accession>
<dbReference type="EMBL" id="JACHXW010000003">
    <property type="protein sequence ID" value="MBB3151359.1"/>
    <property type="molecule type" value="Genomic_DNA"/>
</dbReference>
<name>A0A7W5G8R6_9BACL</name>
<dbReference type="InterPro" id="IPR036237">
    <property type="entry name" value="Xyl_isomerase-like_sf"/>
</dbReference>
<dbReference type="Proteomes" id="UP000518605">
    <property type="component" value="Unassembled WGS sequence"/>
</dbReference>
<reference evidence="1 2" key="1">
    <citation type="submission" date="2020-08" db="EMBL/GenBank/DDBJ databases">
        <title>Genomic Encyclopedia of Type Strains, Phase III (KMG-III): the genomes of soil and plant-associated and newly described type strains.</title>
        <authorList>
            <person name="Whitman W."/>
        </authorList>
    </citation>
    <scope>NUCLEOTIDE SEQUENCE [LARGE SCALE GENOMIC DNA]</scope>
    <source>
        <strain evidence="1 2">CECT 8234</strain>
    </source>
</reference>
<evidence type="ECO:0000313" key="2">
    <source>
        <dbReference type="Proteomes" id="UP000518605"/>
    </source>
</evidence>
<dbReference type="RefSeq" id="WP_246431632.1">
    <property type="nucleotide sequence ID" value="NZ_CBCSLB010000002.1"/>
</dbReference>
<sequence>MMNNWRNKLLVEMSWWGMEGLAGTAGYAATTEEKIKRIAENGFDGINAFVPSSDDSQLWKEKLEQYGLSFSVNAYPASTADMSAFIEKAIQFGSVDYINVQVMKPFLTGEQALELLSGIDALSRHAGIPIFIETHRGTITQDLIRTRQFLEALPELRLTIDYSHYVVAGELHTISSEAEEMLQSLLPHAGSIHTRISNGEQVQIDPGEAGEHPMLPHFARWWEEAMDQWRAAERRESDRFPVVIELGPAPYAITRDEAGARREELGDRWSQALYLKQLVRQLWQKGLQ</sequence>
<dbReference type="GO" id="GO:0016853">
    <property type="term" value="F:isomerase activity"/>
    <property type="evidence" value="ECO:0007669"/>
    <property type="project" value="UniProtKB-KW"/>
</dbReference>
<evidence type="ECO:0000313" key="1">
    <source>
        <dbReference type="EMBL" id="MBB3151359.1"/>
    </source>
</evidence>
<comment type="caution">
    <text evidence="1">The sequence shown here is derived from an EMBL/GenBank/DDBJ whole genome shotgun (WGS) entry which is preliminary data.</text>
</comment>
<dbReference type="Gene3D" id="3.20.20.150">
    <property type="entry name" value="Divalent-metal-dependent TIM barrel enzymes"/>
    <property type="match status" value="1"/>
</dbReference>